<protein>
    <submittedName>
        <fullName evidence="11">Tegument protein UL14</fullName>
    </submittedName>
    <submittedName>
        <fullName evidence="13">UL14 tegument protein</fullName>
    </submittedName>
</protein>
<dbReference type="EMBL" id="KT008627">
    <property type="protein sequence ID" value="AKV40685.1"/>
    <property type="molecule type" value="Genomic_DNA"/>
</dbReference>
<dbReference type="GO" id="GO:0030430">
    <property type="term" value="C:host cell cytoplasm"/>
    <property type="evidence" value="ECO:0007669"/>
    <property type="project" value="UniProtKB-SubCell"/>
</dbReference>
<dbReference type="GO" id="GO:0042025">
    <property type="term" value="C:host cell nucleus"/>
    <property type="evidence" value="ECO:0007669"/>
    <property type="project" value="UniProtKB-SubCell"/>
</dbReference>
<evidence type="ECO:0000313" key="13">
    <source>
        <dbReference type="EMBL" id="AKV40685.1"/>
    </source>
</evidence>
<gene>
    <name evidence="13" type="primary">ORF38</name>
    <name evidence="11" type="synonym">UL14</name>
</gene>
<dbReference type="EMBL" id="KM924293">
    <property type="protein sequence ID" value="AIU39391.1"/>
    <property type="molecule type" value="Genomic_DNA"/>
</dbReference>
<dbReference type="KEGG" id="vg:26122554"/>
<dbReference type="InterPro" id="IPR005207">
    <property type="entry name" value="Herpes_UL14"/>
</dbReference>
<dbReference type="Proteomes" id="UP000208106">
    <property type="component" value="Segment"/>
</dbReference>
<organism evidence="13 14">
    <name type="scientific">Testudinid alphaherpesvirus 3</name>
    <dbReference type="NCBI Taxonomy" id="2560801"/>
    <lineage>
        <taxon>Viruses</taxon>
        <taxon>Duplodnaviria</taxon>
        <taxon>Heunggongvirae</taxon>
        <taxon>Peploviricota</taxon>
        <taxon>Herviviricetes</taxon>
        <taxon>Herpesvirales</taxon>
        <taxon>Orthoherpesviridae</taxon>
        <taxon>Alphaherpesvirinae</taxon>
        <taxon>Scutavirus</taxon>
        <taxon>Scutavirus testudinidalpha3</taxon>
    </lineage>
</organism>
<evidence type="ECO:0000256" key="5">
    <source>
        <dbReference type="ARBA" id="ARBA00022562"/>
    </source>
</evidence>
<evidence type="ECO:0000313" key="16">
    <source>
        <dbReference type="Proteomes" id="UP000240599"/>
    </source>
</evidence>
<keyword evidence="6" id="KW-0920">Virion tegument</keyword>
<evidence type="ECO:0000313" key="15">
    <source>
        <dbReference type="Proteomes" id="UP000208106"/>
    </source>
</evidence>
<evidence type="ECO:0000313" key="12">
    <source>
        <dbReference type="EMBL" id="AIU39391.1"/>
    </source>
</evidence>
<reference evidence="15 16" key="1">
    <citation type="journal article" date="2015" name="J. Virol.">
        <title>The Genome of a Tortoise Herpesvirus (Testudinid Herpesvirus 3) Has a Novel Structure and Contains a Large Region That Is Not Required for Replication In Vitro or Virulence In Vivo.</title>
        <authorList>
            <person name="Gandar F."/>
            <person name="Wilkie G.S."/>
            <person name="Gatherer D."/>
            <person name="Kerr K."/>
            <person name="Marlier D."/>
            <person name="Diez M."/>
            <person name="Marschang R.E."/>
            <person name="Mast J."/>
            <person name="Dewals B.G."/>
            <person name="Davison A.J."/>
            <person name="Vanderplasschen A.F."/>
        </authorList>
    </citation>
    <scope>NUCLEOTIDE SEQUENCE [LARGE SCALE GENOMIC DNA]</scope>
    <source>
        <strain evidence="11 15">1976</strain>
        <strain evidence="12 16">4295/7R</strain>
    </source>
</reference>
<sequence>MSFGGTDREAVKGLMVKYLHKKVHTDVAINMLQSGAAPDCPLLCHQLKMAQTCDGNYRRARQRENKLMVTQDKITNLRDRVSEVTKYKQYLQAHRRYMQKDFIETLQKETDETVELEERLESVLDQAEQLFEDGPVGIQEEDEEIIPKLLTQCPHPLSLIPSKGNSSDFPNASPEQL</sequence>
<evidence type="ECO:0000256" key="4">
    <source>
        <dbReference type="ARBA" id="ARBA00009888"/>
    </source>
</evidence>
<name>A0A0K1R199_9ALPH</name>
<evidence type="ECO:0000256" key="6">
    <source>
        <dbReference type="ARBA" id="ARBA00022580"/>
    </source>
</evidence>
<keyword evidence="9" id="KW-0175">Coiled coil</keyword>
<comment type="subcellular location">
    <subcellularLocation>
        <location evidence="2">Host cytoplasm</location>
    </subcellularLocation>
    <subcellularLocation>
        <location evidence="1">Host nucleus</location>
    </subcellularLocation>
    <subcellularLocation>
        <location evidence="3">Virion tegument</location>
    </subcellularLocation>
</comment>
<dbReference type="Proteomes" id="UP000100290">
    <property type="component" value="Segment"/>
</dbReference>
<feature type="compositionally biased region" description="Polar residues" evidence="10">
    <location>
        <begin position="163"/>
        <end position="177"/>
    </location>
</feature>
<proteinExistence type="inferred from homology"/>
<keyword evidence="15" id="KW-1185">Reference proteome</keyword>
<dbReference type="Pfam" id="PF03580">
    <property type="entry name" value="Herpes_UL14"/>
    <property type="match status" value="1"/>
</dbReference>
<dbReference type="EMBL" id="KM924292">
    <property type="protein sequence ID" value="AIU39281.1"/>
    <property type="molecule type" value="Genomic_DNA"/>
</dbReference>
<evidence type="ECO:0000256" key="8">
    <source>
        <dbReference type="ARBA" id="ARBA00023200"/>
    </source>
</evidence>
<evidence type="ECO:0000256" key="9">
    <source>
        <dbReference type="SAM" id="Coils"/>
    </source>
</evidence>
<evidence type="ECO:0000256" key="10">
    <source>
        <dbReference type="SAM" id="MobiDB-lite"/>
    </source>
</evidence>
<dbReference type="GO" id="GO:0019033">
    <property type="term" value="C:viral tegument"/>
    <property type="evidence" value="ECO:0007669"/>
    <property type="project" value="UniProtKB-SubCell"/>
</dbReference>
<reference evidence="13 14" key="2">
    <citation type="journal article" date="2015" name="PLoS ONE">
        <title>A Genomic Approach to Unravel Host-Pathogen Interaction in Chelonians: The Example of Testudinid Herpesvirus 3.</title>
        <authorList>
            <person name="Origgi F.C."/>
            <person name="Tecilla M."/>
            <person name="Pilo P."/>
            <person name="Aloisio F."/>
            <person name="Otten P."/>
            <person name="Aguilar-Bultet L."/>
            <person name="Sattler U."/>
            <person name="Roccabianca P."/>
            <person name="Romero C.H."/>
            <person name="Bloom D.C."/>
            <person name="Jacobson E.R."/>
        </authorList>
    </citation>
    <scope>NUCLEOTIDE SEQUENCE [LARGE SCALE GENOMIC DNA]</scope>
    <source>
        <strain evidence="13">US1976/98</strain>
    </source>
</reference>
<keyword evidence="5" id="KW-1048">Host nucleus</keyword>
<feature type="coiled-coil region" evidence="9">
    <location>
        <begin position="106"/>
        <end position="133"/>
    </location>
</feature>
<evidence type="ECO:0000313" key="11">
    <source>
        <dbReference type="EMBL" id="AIU39281.1"/>
    </source>
</evidence>
<keyword evidence="8" id="KW-1035">Host cytoplasm</keyword>
<evidence type="ECO:0000256" key="7">
    <source>
        <dbReference type="ARBA" id="ARBA00022844"/>
    </source>
</evidence>
<evidence type="ECO:0000256" key="3">
    <source>
        <dbReference type="ARBA" id="ARBA00004535"/>
    </source>
</evidence>
<evidence type="ECO:0000256" key="2">
    <source>
        <dbReference type="ARBA" id="ARBA00004192"/>
    </source>
</evidence>
<evidence type="ECO:0000313" key="14">
    <source>
        <dbReference type="Proteomes" id="UP000100290"/>
    </source>
</evidence>
<dbReference type="Proteomes" id="UP000240599">
    <property type="component" value="Segment"/>
</dbReference>
<evidence type="ECO:0000256" key="1">
    <source>
        <dbReference type="ARBA" id="ARBA00004147"/>
    </source>
</evidence>
<keyword evidence="7" id="KW-0946">Virion</keyword>
<accession>A0A0K1R199</accession>
<comment type="similarity">
    <text evidence="4">Belongs to the alphaherpesvirinae HHV-1 UL14 protein family.</text>
</comment>
<feature type="region of interest" description="Disordered" evidence="10">
    <location>
        <begin position="156"/>
        <end position="177"/>
    </location>
</feature>